<dbReference type="Gene3D" id="3.40.640.10">
    <property type="entry name" value="Type I PLP-dependent aspartate aminotransferase-like (Major domain)"/>
    <property type="match status" value="1"/>
</dbReference>
<evidence type="ECO:0000313" key="10">
    <source>
        <dbReference type="Proteomes" id="UP000054771"/>
    </source>
</evidence>
<sequence length="472" mass="52881">MLKTPKFLTRRLKTNLSCTNNLLTRLCCVIKYHPRSSITWDEIFSSLVKTVLRFARMQNQYLDLSIPPADPAFTLMADFEADHHPRKVSLIAGTYRDEYGNPWVLPSVREAKKILSDITHEYSAIAGSPTFINLAKELVFGRSLLSRLEDNAASIQTVSGTGANHLAATFLARHLRPARVLIPAQTWINHKSIWEMAGVPVAEYPYYSLATKTVDFTGMLDTLENIAETSDVVILQACAHNPTGVDLSQAQWMQVADLVRRKNLFVVFDSAYQGFATGDVNGDAWAVRHFAENILLTNKTKMAHPHRGMSMCVAQSFSKNFGLYGERVGALHLVVPPHLSAQGACGELMAIARAEYSNPPQFGSRIVETVLGDSALRAQWERDLETMSSRIRKMRRELRRRLEGETGLDWSRLETETGMFTYTGFDKGQVARLRGEFHVYLLPSGRMSVCGLNESNVQYVAHAISQVLRTNI</sequence>
<dbReference type="InterPro" id="IPR004839">
    <property type="entry name" value="Aminotransferase_I/II_large"/>
</dbReference>
<keyword evidence="4 7" id="KW-0032">Aminotransferase</keyword>
<dbReference type="PRINTS" id="PR00799">
    <property type="entry name" value="TRANSAMINASE"/>
</dbReference>
<dbReference type="PANTHER" id="PTHR11879">
    <property type="entry name" value="ASPARTATE AMINOTRANSFERASE"/>
    <property type="match status" value="1"/>
</dbReference>
<accession>A0A0U5FTC0</accession>
<evidence type="ECO:0000256" key="5">
    <source>
        <dbReference type="ARBA" id="ARBA00022679"/>
    </source>
</evidence>
<dbReference type="FunFam" id="3.90.1150.10:FF:000001">
    <property type="entry name" value="Aspartate aminotransferase"/>
    <property type="match status" value="1"/>
</dbReference>
<comment type="miscellaneous">
    <text evidence="7">In eukaryotes there are cytoplasmic, mitochondrial and chloroplastic isozymes.</text>
</comment>
<evidence type="ECO:0000256" key="1">
    <source>
        <dbReference type="ARBA" id="ARBA00001933"/>
    </source>
</evidence>
<evidence type="ECO:0000256" key="6">
    <source>
        <dbReference type="ARBA" id="ARBA00022898"/>
    </source>
</evidence>
<evidence type="ECO:0000256" key="7">
    <source>
        <dbReference type="RuleBase" id="RU000480"/>
    </source>
</evidence>
<dbReference type="InterPro" id="IPR000796">
    <property type="entry name" value="Asp_trans"/>
</dbReference>
<dbReference type="EC" id="2.6.1.1" evidence="7"/>
<keyword evidence="6" id="KW-0663">Pyridoxal phosphate</keyword>
<keyword evidence="10" id="KW-1185">Reference proteome</keyword>
<comment type="similarity">
    <text evidence="2">Belongs to the class-I pyridoxal-phosphate-dependent aminotransferase family.</text>
</comment>
<dbReference type="CDD" id="cd00609">
    <property type="entry name" value="AAT_like"/>
    <property type="match status" value="1"/>
</dbReference>
<reference evidence="10" key="1">
    <citation type="journal article" date="2016" name="Genome Announc.">
        <title>Draft genome sequences of fungus Aspergillus calidoustus.</title>
        <authorList>
            <person name="Horn F."/>
            <person name="Linde J."/>
            <person name="Mattern D.J."/>
            <person name="Walther G."/>
            <person name="Guthke R."/>
            <person name="Scherlach K."/>
            <person name="Martin K."/>
            <person name="Brakhage A.A."/>
            <person name="Petzke L."/>
            <person name="Valiante V."/>
        </authorList>
    </citation>
    <scope>NUCLEOTIDE SEQUENCE [LARGE SCALE GENOMIC DNA]</scope>
    <source>
        <strain evidence="10">SF006504</strain>
    </source>
</reference>
<dbReference type="OMA" id="ANHMAAH"/>
<evidence type="ECO:0000259" key="8">
    <source>
        <dbReference type="Pfam" id="PF00155"/>
    </source>
</evidence>
<evidence type="ECO:0000313" key="9">
    <source>
        <dbReference type="EMBL" id="CEL01821.1"/>
    </source>
</evidence>
<dbReference type="PROSITE" id="PS00105">
    <property type="entry name" value="AA_TRANSFER_CLASS_1"/>
    <property type="match status" value="1"/>
</dbReference>
<dbReference type="InterPro" id="IPR015422">
    <property type="entry name" value="PyrdxlP-dep_Trfase_small"/>
</dbReference>
<evidence type="ECO:0000256" key="2">
    <source>
        <dbReference type="ARBA" id="ARBA00007441"/>
    </source>
</evidence>
<dbReference type="GO" id="GO:0006532">
    <property type="term" value="P:aspartate biosynthetic process"/>
    <property type="evidence" value="ECO:0007669"/>
    <property type="project" value="TreeGrafter"/>
</dbReference>
<evidence type="ECO:0000256" key="3">
    <source>
        <dbReference type="ARBA" id="ARBA00011738"/>
    </source>
</evidence>
<organism evidence="9 10">
    <name type="scientific">Aspergillus calidoustus</name>
    <dbReference type="NCBI Taxonomy" id="454130"/>
    <lineage>
        <taxon>Eukaryota</taxon>
        <taxon>Fungi</taxon>
        <taxon>Dikarya</taxon>
        <taxon>Ascomycota</taxon>
        <taxon>Pezizomycotina</taxon>
        <taxon>Eurotiomycetes</taxon>
        <taxon>Eurotiomycetidae</taxon>
        <taxon>Eurotiales</taxon>
        <taxon>Aspergillaceae</taxon>
        <taxon>Aspergillus</taxon>
        <taxon>Aspergillus subgen. Nidulantes</taxon>
    </lineage>
</organism>
<feature type="domain" description="Aminotransferase class I/classII large" evidence="8">
    <location>
        <begin position="87"/>
        <end position="464"/>
    </location>
</feature>
<dbReference type="GO" id="GO:0004069">
    <property type="term" value="F:L-aspartate:2-oxoglutarate aminotransferase activity"/>
    <property type="evidence" value="ECO:0007669"/>
    <property type="project" value="UniProtKB-EC"/>
</dbReference>
<dbReference type="SUPFAM" id="SSF53383">
    <property type="entry name" value="PLP-dependent transferases"/>
    <property type="match status" value="1"/>
</dbReference>
<dbReference type="FunFam" id="3.40.640.10:FF:000066">
    <property type="entry name" value="Aspartate aminotransferase"/>
    <property type="match status" value="1"/>
</dbReference>
<evidence type="ECO:0000256" key="4">
    <source>
        <dbReference type="ARBA" id="ARBA00022576"/>
    </source>
</evidence>
<dbReference type="STRING" id="454130.A0A0U5FTC0"/>
<comment type="cofactor">
    <cofactor evidence="1">
        <name>pyridoxal 5'-phosphate</name>
        <dbReference type="ChEBI" id="CHEBI:597326"/>
    </cofactor>
</comment>
<protein>
    <recommendedName>
        <fullName evidence="7">Aspartate aminotransferase</fullName>
        <ecNumber evidence="7">2.6.1.1</ecNumber>
    </recommendedName>
</protein>
<keyword evidence="5 7" id="KW-0808">Transferase</keyword>
<dbReference type="OrthoDB" id="550424at2759"/>
<dbReference type="InterPro" id="IPR004838">
    <property type="entry name" value="NHTrfase_class1_PyrdxlP-BS"/>
</dbReference>
<comment type="subunit">
    <text evidence="3 7">Homodimer.</text>
</comment>
<proteinExistence type="inferred from homology"/>
<dbReference type="EMBL" id="CDMC01000001">
    <property type="protein sequence ID" value="CEL01821.1"/>
    <property type="molecule type" value="Genomic_DNA"/>
</dbReference>
<dbReference type="AlphaFoldDB" id="A0A0U5FTC0"/>
<gene>
    <name evidence="9" type="ORF">ASPCAL01399</name>
</gene>
<dbReference type="GO" id="GO:0005829">
    <property type="term" value="C:cytosol"/>
    <property type="evidence" value="ECO:0007669"/>
    <property type="project" value="TreeGrafter"/>
</dbReference>
<name>A0A0U5FTC0_ASPCI</name>
<dbReference type="Proteomes" id="UP000054771">
    <property type="component" value="Unassembled WGS sequence"/>
</dbReference>
<dbReference type="Pfam" id="PF00155">
    <property type="entry name" value="Aminotran_1_2"/>
    <property type="match status" value="1"/>
</dbReference>
<dbReference type="InterPro" id="IPR015424">
    <property type="entry name" value="PyrdxlP-dep_Trfase"/>
</dbReference>
<dbReference type="InterPro" id="IPR015421">
    <property type="entry name" value="PyrdxlP-dep_Trfase_major"/>
</dbReference>
<dbReference type="NCBIfam" id="NF006719">
    <property type="entry name" value="PRK09257.1"/>
    <property type="match status" value="1"/>
</dbReference>
<comment type="catalytic activity">
    <reaction evidence="7">
        <text>L-aspartate + 2-oxoglutarate = oxaloacetate + L-glutamate</text>
        <dbReference type="Rhea" id="RHEA:21824"/>
        <dbReference type="ChEBI" id="CHEBI:16452"/>
        <dbReference type="ChEBI" id="CHEBI:16810"/>
        <dbReference type="ChEBI" id="CHEBI:29985"/>
        <dbReference type="ChEBI" id="CHEBI:29991"/>
        <dbReference type="EC" id="2.6.1.1"/>
    </reaction>
</comment>
<dbReference type="GO" id="GO:0030170">
    <property type="term" value="F:pyridoxal phosphate binding"/>
    <property type="evidence" value="ECO:0007669"/>
    <property type="project" value="InterPro"/>
</dbReference>
<dbReference type="PANTHER" id="PTHR11879:SF20">
    <property type="entry name" value="ASPARTATE AMINOTRANSFERASE"/>
    <property type="match status" value="1"/>
</dbReference>
<dbReference type="Gene3D" id="3.90.1150.10">
    <property type="entry name" value="Aspartate Aminotransferase, domain 1"/>
    <property type="match status" value="1"/>
</dbReference>